<feature type="signal peptide" evidence="1">
    <location>
        <begin position="1"/>
        <end position="19"/>
    </location>
</feature>
<evidence type="ECO:0008006" key="4">
    <source>
        <dbReference type="Google" id="ProtNLM"/>
    </source>
</evidence>
<sequence>MKKLLLIAAVMLFTANVFAQKQAIFPFQGGQQPMLDFFKTNFQPSADVKNQSASGLVILKFTVDPKGAVKKIVVYYADDVILAQNAATLLQQTDKKWIIPSDEKLHDFILTVNIGFQQPLNAANSKKFMAFYTKRSPLVTHNQIPMESATMLPTVTLTYDPAA</sequence>
<keyword evidence="3" id="KW-1185">Reference proteome</keyword>
<dbReference type="Proteomes" id="UP001139450">
    <property type="component" value="Unassembled WGS sequence"/>
</dbReference>
<gene>
    <name evidence="2" type="ORF">MUY27_12445</name>
</gene>
<name>A0A9X1X3L2_9SPHI</name>
<dbReference type="RefSeq" id="WP_245130358.1">
    <property type="nucleotide sequence ID" value="NZ_JALJEJ010000005.1"/>
</dbReference>
<dbReference type="AlphaFoldDB" id="A0A9X1X3L2"/>
<accession>A0A9X1X3L2</accession>
<keyword evidence="1" id="KW-0732">Signal</keyword>
<proteinExistence type="predicted"/>
<evidence type="ECO:0000313" key="2">
    <source>
        <dbReference type="EMBL" id="MCJ8210519.1"/>
    </source>
</evidence>
<protein>
    <recommendedName>
        <fullName evidence="4">TonB C-terminal domain-containing protein</fullName>
    </recommendedName>
</protein>
<dbReference type="EMBL" id="JALJEJ010000005">
    <property type="protein sequence ID" value="MCJ8210519.1"/>
    <property type="molecule type" value="Genomic_DNA"/>
</dbReference>
<evidence type="ECO:0000313" key="3">
    <source>
        <dbReference type="Proteomes" id="UP001139450"/>
    </source>
</evidence>
<comment type="caution">
    <text evidence="2">The sequence shown here is derived from an EMBL/GenBank/DDBJ whole genome shotgun (WGS) entry which is preliminary data.</text>
</comment>
<feature type="chain" id="PRO_5040858036" description="TonB C-terminal domain-containing protein" evidence="1">
    <location>
        <begin position="20"/>
        <end position="163"/>
    </location>
</feature>
<reference evidence="2" key="1">
    <citation type="submission" date="2022-04" db="EMBL/GenBank/DDBJ databases">
        <title>Mucilaginibacter sp. RS28 isolated from freshwater.</title>
        <authorList>
            <person name="Ko S.-R."/>
        </authorList>
    </citation>
    <scope>NUCLEOTIDE SEQUENCE</scope>
    <source>
        <strain evidence="2">RS28</strain>
    </source>
</reference>
<organism evidence="2 3">
    <name type="scientific">Mucilaginibacter straminoryzae</name>
    <dbReference type="NCBI Taxonomy" id="2932774"/>
    <lineage>
        <taxon>Bacteria</taxon>
        <taxon>Pseudomonadati</taxon>
        <taxon>Bacteroidota</taxon>
        <taxon>Sphingobacteriia</taxon>
        <taxon>Sphingobacteriales</taxon>
        <taxon>Sphingobacteriaceae</taxon>
        <taxon>Mucilaginibacter</taxon>
    </lineage>
</organism>
<evidence type="ECO:0000256" key="1">
    <source>
        <dbReference type="SAM" id="SignalP"/>
    </source>
</evidence>